<dbReference type="AlphaFoldDB" id="K6ULE0"/>
<dbReference type="GO" id="GO:0017108">
    <property type="term" value="F:5'-flap endonuclease activity"/>
    <property type="evidence" value="ECO:0007669"/>
    <property type="project" value="InterPro"/>
</dbReference>
<evidence type="ECO:0000313" key="9">
    <source>
        <dbReference type="Proteomes" id="UP000008495"/>
    </source>
</evidence>
<keyword evidence="4" id="KW-0238">DNA-binding</keyword>
<dbReference type="Gene3D" id="3.40.50.1010">
    <property type="entry name" value="5'-nuclease"/>
    <property type="match status" value="1"/>
</dbReference>
<evidence type="ECO:0000259" key="7">
    <source>
        <dbReference type="SMART" id="SM00475"/>
    </source>
</evidence>
<dbReference type="Proteomes" id="UP000008495">
    <property type="component" value="Unassembled WGS sequence"/>
</dbReference>
<comment type="caution">
    <text evidence="8">The sequence shown here is derived from an EMBL/GenBank/DDBJ whole genome shotgun (WGS) entry which is preliminary data.</text>
</comment>
<proteinExistence type="predicted"/>
<dbReference type="OrthoDB" id="9806424at2"/>
<dbReference type="GO" id="GO:0008409">
    <property type="term" value="F:5'-3' exonuclease activity"/>
    <property type="evidence" value="ECO:0007669"/>
    <property type="project" value="InterPro"/>
</dbReference>
<dbReference type="eggNOG" id="COG0258">
    <property type="taxonomic scope" value="Bacteria"/>
</dbReference>
<dbReference type="CDD" id="cd09898">
    <property type="entry name" value="H3TH_53EXO"/>
    <property type="match status" value="1"/>
</dbReference>
<dbReference type="SUPFAM" id="SSF88723">
    <property type="entry name" value="PIN domain-like"/>
    <property type="match status" value="1"/>
</dbReference>
<dbReference type="InterPro" id="IPR036279">
    <property type="entry name" value="5-3_exonuclease_C_sf"/>
</dbReference>
<comment type="function">
    <text evidence="5">5'-3' exonuclease acting preferentially on double-stranded DNA.</text>
</comment>
<dbReference type="InterPro" id="IPR008918">
    <property type="entry name" value="HhH2"/>
</dbReference>
<dbReference type="Gene3D" id="1.10.150.20">
    <property type="entry name" value="5' to 3' exonuclease, C-terminal subdomain"/>
    <property type="match status" value="1"/>
</dbReference>
<dbReference type="Pfam" id="PF01367">
    <property type="entry name" value="5_3_exonuc"/>
    <property type="match status" value="1"/>
</dbReference>
<dbReference type="SUPFAM" id="SSF47807">
    <property type="entry name" value="5' to 3' exonuclease, C-terminal subdomain"/>
    <property type="match status" value="1"/>
</dbReference>
<organism evidence="8 9">
    <name type="scientific">Austwickia chelonae NBRC 105200</name>
    <dbReference type="NCBI Taxonomy" id="1184607"/>
    <lineage>
        <taxon>Bacteria</taxon>
        <taxon>Bacillati</taxon>
        <taxon>Actinomycetota</taxon>
        <taxon>Actinomycetes</taxon>
        <taxon>Micrococcales</taxon>
        <taxon>Dermatophilaceae</taxon>
        <taxon>Austwickia</taxon>
    </lineage>
</organism>
<keyword evidence="9" id="KW-1185">Reference proteome</keyword>
<dbReference type="CDD" id="cd09859">
    <property type="entry name" value="PIN_53EXO"/>
    <property type="match status" value="1"/>
</dbReference>
<keyword evidence="3 8" id="KW-0269">Exonuclease</keyword>
<evidence type="ECO:0000256" key="1">
    <source>
        <dbReference type="ARBA" id="ARBA00022722"/>
    </source>
</evidence>
<dbReference type="PANTHER" id="PTHR42646:SF2">
    <property type="entry name" value="5'-3' EXONUCLEASE FAMILY PROTEIN"/>
    <property type="match status" value="1"/>
</dbReference>
<evidence type="ECO:0000256" key="2">
    <source>
        <dbReference type="ARBA" id="ARBA00022801"/>
    </source>
</evidence>
<dbReference type="STRING" id="100225.SAMN05421595_0981"/>
<dbReference type="GO" id="GO:0003677">
    <property type="term" value="F:DNA binding"/>
    <property type="evidence" value="ECO:0007669"/>
    <property type="project" value="UniProtKB-KW"/>
</dbReference>
<reference evidence="8 9" key="1">
    <citation type="submission" date="2012-08" db="EMBL/GenBank/DDBJ databases">
        <title>Whole genome shotgun sequence of Austwickia chelonae NBRC 105200.</title>
        <authorList>
            <person name="Yoshida I."/>
            <person name="Hosoyama A."/>
            <person name="Tsuchikane K."/>
            <person name="Katsumata H."/>
            <person name="Ando Y."/>
            <person name="Ohji S."/>
            <person name="Hamada M."/>
            <person name="Tamura T."/>
            <person name="Yamazoe A."/>
            <person name="Yamazaki S."/>
            <person name="Fujita N."/>
        </authorList>
    </citation>
    <scope>NUCLEOTIDE SEQUENCE [LARGE SCALE GENOMIC DNA]</scope>
    <source>
        <strain evidence="8 9">NBRC 105200</strain>
    </source>
</reference>
<feature type="domain" description="5'-3' exonuclease" evidence="7">
    <location>
        <begin position="2"/>
        <end position="275"/>
    </location>
</feature>
<evidence type="ECO:0000256" key="3">
    <source>
        <dbReference type="ARBA" id="ARBA00022839"/>
    </source>
</evidence>
<keyword evidence="2" id="KW-0378">Hydrolase</keyword>
<evidence type="ECO:0000256" key="6">
    <source>
        <dbReference type="ARBA" id="ARBA00050026"/>
    </source>
</evidence>
<evidence type="ECO:0000313" key="8">
    <source>
        <dbReference type="EMBL" id="GAB77166.1"/>
    </source>
</evidence>
<dbReference type="InterPro" id="IPR038969">
    <property type="entry name" value="FEN"/>
</dbReference>
<dbReference type="InterPro" id="IPR020045">
    <property type="entry name" value="DNA_polI_H3TH"/>
</dbReference>
<name>K6ULE0_9MICO</name>
<dbReference type="EMBL" id="BAGZ01000005">
    <property type="protein sequence ID" value="GAB77166.1"/>
    <property type="molecule type" value="Genomic_DNA"/>
</dbReference>
<keyword evidence="1" id="KW-0540">Nuclease</keyword>
<evidence type="ECO:0000256" key="4">
    <source>
        <dbReference type="ARBA" id="ARBA00023125"/>
    </source>
</evidence>
<sequence>MSSLMLVDAAGLYYRAFYGVPAGRERVDQVRNNAVRGFLDMMASLIGRRRPGGVIACWDADWRPAFRVEAISSYKTHRCHPDGSGREDVPVELAEQVPVIAAALDAVGIARVGVPGYEADDVIGSYVAACRDRPIEIVTGDRDLFQLVDDTRRVKVVYTARGGVRDSQVVDESWLAEHYGVSSGRAYADLAVLRGDPSDGLPGVAGIGEKTGAKLLAAFGSLAGLVAAIDAADIRLKGAQARRLRDARAYLDAAPTVVRVASDCPLPPGVDGALPRRIADPRTVSELALSHRLTSNFSRLMSALQIP</sequence>
<dbReference type="PANTHER" id="PTHR42646">
    <property type="entry name" value="FLAP ENDONUCLEASE XNI"/>
    <property type="match status" value="1"/>
</dbReference>
<protein>
    <recommendedName>
        <fullName evidence="6">5'-3' exonuclease</fullName>
    </recommendedName>
</protein>
<evidence type="ECO:0000256" key="5">
    <source>
        <dbReference type="ARBA" id="ARBA00049957"/>
    </source>
</evidence>
<accession>K6ULE0</accession>
<dbReference type="Pfam" id="PF02739">
    <property type="entry name" value="5_3_exonuc_N"/>
    <property type="match status" value="1"/>
</dbReference>
<dbReference type="InterPro" id="IPR002421">
    <property type="entry name" value="5-3_exonuclease"/>
</dbReference>
<dbReference type="SMART" id="SM00279">
    <property type="entry name" value="HhH2"/>
    <property type="match status" value="1"/>
</dbReference>
<gene>
    <name evidence="8" type="ORF">AUCHE_05_00710</name>
</gene>
<dbReference type="InterPro" id="IPR020046">
    <property type="entry name" value="5-3_exonucl_a-hlix_arch_N"/>
</dbReference>
<dbReference type="SMART" id="SM00475">
    <property type="entry name" value="53EXOc"/>
    <property type="match status" value="1"/>
</dbReference>
<dbReference type="InterPro" id="IPR029060">
    <property type="entry name" value="PIN-like_dom_sf"/>
</dbReference>
<dbReference type="GO" id="GO:0033567">
    <property type="term" value="P:DNA replication, Okazaki fragment processing"/>
    <property type="evidence" value="ECO:0007669"/>
    <property type="project" value="InterPro"/>
</dbReference>
<dbReference type="RefSeq" id="WP_006501918.1">
    <property type="nucleotide sequence ID" value="NZ_BAGZ01000005.1"/>
</dbReference>